<dbReference type="AlphaFoldDB" id="D3UHU4"/>
<dbReference type="SUPFAM" id="SSF55821">
    <property type="entry name" value="YrdC/RibB"/>
    <property type="match status" value="1"/>
</dbReference>
<name>D3UHU4_HELM1</name>
<sequence length="129" mass="15254">MACDPLLLNQTKERQASKKVLQEVASLCVLKQYVRVPRAHQKRLRRAKKTTFVYKNTQAFRVVKDSKHLLFLQKFSKIYSSSANKSTQEFSLQWAKEHSDVWVMDARGLYQDRASRIYKFSKTKIKKLR</sequence>
<dbReference type="KEGG" id="hms:HMU08100"/>
<organism evidence="1 2">
    <name type="scientific">Helicobacter mustelae (strain ATCC 43772 / CCUG 25715 / CIP 103759 / LMG 18044 / NCTC 12198 / R85-136P)</name>
    <name type="common">Campylobacter mustelae</name>
    <dbReference type="NCBI Taxonomy" id="679897"/>
    <lineage>
        <taxon>Bacteria</taxon>
        <taxon>Pseudomonadati</taxon>
        <taxon>Campylobacterota</taxon>
        <taxon>Epsilonproteobacteria</taxon>
        <taxon>Campylobacterales</taxon>
        <taxon>Helicobacteraceae</taxon>
        <taxon>Helicobacter</taxon>
    </lineage>
</organism>
<evidence type="ECO:0000313" key="1">
    <source>
        <dbReference type="EMBL" id="CBG40067.1"/>
    </source>
</evidence>
<dbReference type="InterPro" id="IPR017945">
    <property type="entry name" value="DHBP_synth_RibB-like_a/b_dom"/>
</dbReference>
<reference evidence="1 2" key="1">
    <citation type="journal article" date="2010" name="BMC Genomics">
        <title>Comparative genomics and proteomics of Helicobacter mustelae, an ulcerogenic and carcinogenic gastric pathogen.</title>
        <authorList>
            <person name="O'Toole P.W."/>
            <person name="Snelling W.J."/>
            <person name="Canchaya C."/>
            <person name="Forde B.M."/>
            <person name="Hardie K.R."/>
            <person name="Josenhans C."/>
            <person name="Graham R.L.J."/>
            <person name="McMullan G."/>
            <person name="Parkhill J."/>
            <person name="Belda E."/>
            <person name="Bentley S.D."/>
        </authorList>
    </citation>
    <scope>NUCLEOTIDE SEQUENCE [LARGE SCALE GENOMIC DNA]</scope>
    <source>
        <strain evidence="2">ATCC 43772 / LMG 18044 / NCTC 12198 / 12198</strain>
    </source>
</reference>
<accession>D3UHU4</accession>
<dbReference type="HOGENOM" id="CLU_117136_0_0_7"/>
<evidence type="ECO:0008006" key="3">
    <source>
        <dbReference type="Google" id="ProtNLM"/>
    </source>
</evidence>
<proteinExistence type="predicted"/>
<dbReference type="eggNOG" id="COG0009">
    <property type="taxonomic scope" value="Bacteria"/>
</dbReference>
<dbReference type="Proteomes" id="UP000001522">
    <property type="component" value="Chromosome"/>
</dbReference>
<dbReference type="EMBL" id="FN555004">
    <property type="protein sequence ID" value="CBG40067.1"/>
    <property type="molecule type" value="Genomic_DNA"/>
</dbReference>
<evidence type="ECO:0000313" key="2">
    <source>
        <dbReference type="Proteomes" id="UP000001522"/>
    </source>
</evidence>
<dbReference type="STRING" id="679897.HMU08100"/>
<protein>
    <recommendedName>
        <fullName evidence="3">Sua5 YciO YrdC YwlC family protein</fullName>
    </recommendedName>
</protein>
<gene>
    <name evidence="1" type="ordered locus">HMU08100</name>
</gene>
<dbReference type="RefSeq" id="WP_013023141.1">
    <property type="nucleotide sequence ID" value="NC_013949.1"/>
</dbReference>
<keyword evidence="2" id="KW-1185">Reference proteome</keyword>